<name>A0A1H7Z205_STRJI</name>
<dbReference type="OrthoDB" id="3537017at2"/>
<proteinExistence type="predicted"/>
<sequence>MRLRDVLPDSERLSWILDPFESVGPLRFGMTSAEVSAALEGCVPGLESGTAFRIYPEEVGLEIHYDEADRLWAVSVDALRGPQVQVDGMPLVGRVPSELEAWLFERAENRGLGTDVVYLPGAQAGSNTLGVVLCVQRAGDRLLTRPVFLPAEAMDDVYHMLPQEAWDHV</sequence>
<dbReference type="EMBL" id="FOAZ01000032">
    <property type="protein sequence ID" value="SEM52500.1"/>
    <property type="molecule type" value="Genomic_DNA"/>
</dbReference>
<dbReference type="RefSeq" id="WP_052439027.1">
    <property type="nucleotide sequence ID" value="NZ_BBPN01000026.1"/>
</dbReference>
<dbReference type="Proteomes" id="UP000183015">
    <property type="component" value="Unassembled WGS sequence"/>
</dbReference>
<evidence type="ECO:0000313" key="2">
    <source>
        <dbReference type="Proteomes" id="UP000183015"/>
    </source>
</evidence>
<evidence type="ECO:0000313" key="1">
    <source>
        <dbReference type="EMBL" id="SEM52500.1"/>
    </source>
</evidence>
<organism evidence="1 2">
    <name type="scientific">Streptacidiphilus jiangxiensis</name>
    <dbReference type="NCBI Taxonomy" id="235985"/>
    <lineage>
        <taxon>Bacteria</taxon>
        <taxon>Bacillati</taxon>
        <taxon>Actinomycetota</taxon>
        <taxon>Actinomycetes</taxon>
        <taxon>Kitasatosporales</taxon>
        <taxon>Streptomycetaceae</taxon>
        <taxon>Streptacidiphilus</taxon>
    </lineage>
</organism>
<accession>A0A1H7Z205</accession>
<dbReference type="STRING" id="235985.SAMN05414137_13233"/>
<protein>
    <submittedName>
        <fullName evidence="1">Uncharacterized protein</fullName>
    </submittedName>
</protein>
<keyword evidence="2" id="KW-1185">Reference proteome</keyword>
<gene>
    <name evidence="1" type="ORF">SAMN05414137_13233</name>
</gene>
<reference evidence="2" key="1">
    <citation type="submission" date="2016-10" db="EMBL/GenBank/DDBJ databases">
        <authorList>
            <person name="Varghese N."/>
        </authorList>
    </citation>
    <scope>NUCLEOTIDE SEQUENCE [LARGE SCALE GENOMIC DNA]</scope>
    <source>
        <strain evidence="2">DSM 45096 / BCRC 16803 / CGMCC 4.1857 / CIP 109030 / JCM 12277 / KCTC 19219 / NBRC 100920 / 33214</strain>
    </source>
</reference>
<dbReference type="AlphaFoldDB" id="A0A1H7Z205"/>